<accession>A0A8J4SYB5</accession>
<keyword evidence="2" id="KW-1185">Reference proteome</keyword>
<organism evidence="1 2">
    <name type="scientific">Paragonimus heterotremus</name>
    <dbReference type="NCBI Taxonomy" id="100268"/>
    <lineage>
        <taxon>Eukaryota</taxon>
        <taxon>Metazoa</taxon>
        <taxon>Spiralia</taxon>
        <taxon>Lophotrochozoa</taxon>
        <taxon>Platyhelminthes</taxon>
        <taxon>Trematoda</taxon>
        <taxon>Digenea</taxon>
        <taxon>Plagiorchiida</taxon>
        <taxon>Troglotremata</taxon>
        <taxon>Troglotrematidae</taxon>
        <taxon>Paragonimus</taxon>
    </lineage>
</organism>
<reference evidence="1" key="1">
    <citation type="submission" date="2019-05" db="EMBL/GenBank/DDBJ databases">
        <title>Annotation for the trematode Paragonimus heterotremus.</title>
        <authorList>
            <person name="Choi Y.-J."/>
        </authorList>
    </citation>
    <scope>NUCLEOTIDE SEQUENCE</scope>
    <source>
        <strain evidence="1">LC</strain>
    </source>
</reference>
<protein>
    <submittedName>
        <fullName evidence="1">Uncharacterized protein</fullName>
    </submittedName>
</protein>
<comment type="caution">
    <text evidence="1">The sequence shown here is derived from an EMBL/GenBank/DDBJ whole genome shotgun (WGS) entry which is preliminary data.</text>
</comment>
<dbReference type="AlphaFoldDB" id="A0A8J4SYB5"/>
<gene>
    <name evidence="1" type="ORF">PHET_12098</name>
</gene>
<proteinExistence type="predicted"/>
<name>A0A8J4SYB5_9TREM</name>
<dbReference type="Proteomes" id="UP000748531">
    <property type="component" value="Unassembled WGS sequence"/>
</dbReference>
<dbReference type="EMBL" id="LUCH01020052">
    <property type="protein sequence ID" value="KAF5394186.1"/>
    <property type="molecule type" value="Genomic_DNA"/>
</dbReference>
<evidence type="ECO:0000313" key="1">
    <source>
        <dbReference type="EMBL" id="KAF5394186.1"/>
    </source>
</evidence>
<sequence length="103" mass="11462">MSYAKLKSELNSYRSANGGTEMSQRYFGRDVKLMVVFEAASSISSWNGIRYLITALETYKVSTISRHVLFGSVPTHSSTGCHLRPLPPTETISHVTLRSYACI</sequence>
<evidence type="ECO:0000313" key="2">
    <source>
        <dbReference type="Proteomes" id="UP000748531"/>
    </source>
</evidence>